<name>A0A923I753_9FIRM</name>
<comment type="similarity">
    <text evidence="2">Belongs to the nucleobase:cation symporter-2 (NCS2) (TC 2.A.40) family. Azg-like subfamily.</text>
</comment>
<feature type="transmembrane region" description="Helical" evidence="7">
    <location>
        <begin position="448"/>
        <end position="465"/>
    </location>
</feature>
<protein>
    <submittedName>
        <fullName evidence="8">NCS2 family permease</fullName>
    </submittedName>
</protein>
<feature type="transmembrane region" description="Helical" evidence="7">
    <location>
        <begin position="87"/>
        <end position="111"/>
    </location>
</feature>
<reference evidence="8" key="1">
    <citation type="submission" date="2020-08" db="EMBL/GenBank/DDBJ databases">
        <title>Genome public.</title>
        <authorList>
            <person name="Liu C."/>
            <person name="Sun Q."/>
        </authorList>
    </citation>
    <scope>NUCLEOTIDE SEQUENCE</scope>
    <source>
        <strain evidence="8">BX8</strain>
    </source>
</reference>
<keyword evidence="4 7" id="KW-0812">Transmembrane</keyword>
<feature type="transmembrane region" description="Helical" evidence="7">
    <location>
        <begin position="204"/>
        <end position="222"/>
    </location>
</feature>
<gene>
    <name evidence="8" type="ORF">H8S23_06035</name>
</gene>
<keyword evidence="9" id="KW-1185">Reference proteome</keyword>
<dbReference type="Pfam" id="PF00860">
    <property type="entry name" value="Xan_ur_permease"/>
    <property type="match status" value="1"/>
</dbReference>
<evidence type="ECO:0000256" key="4">
    <source>
        <dbReference type="ARBA" id="ARBA00022692"/>
    </source>
</evidence>
<evidence type="ECO:0000313" key="8">
    <source>
        <dbReference type="EMBL" id="MBC5581059.1"/>
    </source>
</evidence>
<feature type="transmembrane region" description="Helical" evidence="7">
    <location>
        <begin position="412"/>
        <end position="436"/>
    </location>
</feature>
<feature type="transmembrane region" description="Helical" evidence="7">
    <location>
        <begin position="383"/>
        <end position="400"/>
    </location>
</feature>
<keyword evidence="5 7" id="KW-1133">Transmembrane helix</keyword>
<keyword evidence="6 7" id="KW-0472">Membrane</keyword>
<evidence type="ECO:0000313" key="9">
    <source>
        <dbReference type="Proteomes" id="UP000659630"/>
    </source>
</evidence>
<keyword evidence="3" id="KW-0813">Transport</keyword>
<dbReference type="InterPro" id="IPR045018">
    <property type="entry name" value="Azg-like"/>
</dbReference>
<dbReference type="GO" id="GO:0005886">
    <property type="term" value="C:plasma membrane"/>
    <property type="evidence" value="ECO:0007669"/>
    <property type="project" value="TreeGrafter"/>
</dbReference>
<evidence type="ECO:0000256" key="1">
    <source>
        <dbReference type="ARBA" id="ARBA00004127"/>
    </source>
</evidence>
<feature type="transmembrane region" description="Helical" evidence="7">
    <location>
        <begin position="167"/>
        <end position="184"/>
    </location>
</feature>
<feature type="transmembrane region" description="Helical" evidence="7">
    <location>
        <begin position="229"/>
        <end position="252"/>
    </location>
</feature>
<evidence type="ECO:0000256" key="3">
    <source>
        <dbReference type="ARBA" id="ARBA00022448"/>
    </source>
</evidence>
<evidence type="ECO:0000256" key="7">
    <source>
        <dbReference type="SAM" id="Phobius"/>
    </source>
</evidence>
<dbReference type="Proteomes" id="UP000659630">
    <property type="component" value="Unassembled WGS sequence"/>
</dbReference>
<organism evidence="8 9">
    <name type="scientific">Anaerofilum hominis</name>
    <dbReference type="NCBI Taxonomy" id="2763016"/>
    <lineage>
        <taxon>Bacteria</taxon>
        <taxon>Bacillati</taxon>
        <taxon>Bacillota</taxon>
        <taxon>Clostridia</taxon>
        <taxon>Eubacteriales</taxon>
        <taxon>Oscillospiraceae</taxon>
        <taxon>Anaerofilum</taxon>
    </lineage>
</organism>
<dbReference type="PANTHER" id="PTHR43337:SF1">
    <property type="entry name" value="XANTHINE_URACIL PERMEASE C887.17-RELATED"/>
    <property type="match status" value="1"/>
</dbReference>
<evidence type="ECO:0000256" key="5">
    <source>
        <dbReference type="ARBA" id="ARBA00022989"/>
    </source>
</evidence>
<feature type="transmembrane region" description="Helical" evidence="7">
    <location>
        <begin position="355"/>
        <end position="377"/>
    </location>
</feature>
<feature type="transmembrane region" description="Helical" evidence="7">
    <location>
        <begin position="272"/>
        <end position="297"/>
    </location>
</feature>
<dbReference type="AlphaFoldDB" id="A0A923I753"/>
<feature type="transmembrane region" description="Helical" evidence="7">
    <location>
        <begin position="131"/>
        <end position="155"/>
    </location>
</feature>
<dbReference type="GO" id="GO:0005345">
    <property type="term" value="F:purine nucleobase transmembrane transporter activity"/>
    <property type="evidence" value="ECO:0007669"/>
    <property type="project" value="TreeGrafter"/>
</dbReference>
<accession>A0A923I753</accession>
<dbReference type="PANTHER" id="PTHR43337">
    <property type="entry name" value="XANTHINE/URACIL PERMEASE C887.17-RELATED"/>
    <property type="match status" value="1"/>
</dbReference>
<dbReference type="EMBL" id="JACONZ010000002">
    <property type="protein sequence ID" value="MBC5581059.1"/>
    <property type="molecule type" value="Genomic_DNA"/>
</dbReference>
<comment type="caution">
    <text evidence="8">The sequence shown here is derived from an EMBL/GenBank/DDBJ whole genome shotgun (WGS) entry which is preliminary data.</text>
</comment>
<proteinExistence type="inferred from homology"/>
<evidence type="ECO:0000256" key="6">
    <source>
        <dbReference type="ARBA" id="ARBA00023136"/>
    </source>
</evidence>
<sequence length="466" mass="49443">MSARLSQPVRLWRVQHTQLCKEEFFRMEKFFKLKERGTTVKTEIIAGLTTFMTMAYVLAVQPSAIVGFGPDPFITDVNGVVISKQAILIMCALISGLVTLFMGLYANFPFALSTGMGTNFLLGAMLQSGQLSFGAMMAIVLISGVIFVLLSVFGIRDLIVRMIPKNIKVAISASIGFFIAYLGFKNTGIGTYADGIGMGDFTQPSVILALVGLLIIAVLTAFKVKGAILYGIVAVTVLGIPFGVTQLPASIFEVPSFATVSNVCFNFDFKGLLSGSTLVLIFIAFFGDFFSTLGTVLGVAGKAKMLDEDGNLPGIQKPFLVDAVGTVVGACTGNTTITTFVESSAGVEAGGRTGLTALVTSACFLLATFLSPLFVIIPDAATGPALIFVGFLMISGITEVDFSNFSEAFGPFVMIMFGTFCGSIATGIAAGILAHVFIKVLTGKFKEIHPGMYVLCVPLIMYFIFN</sequence>
<dbReference type="GO" id="GO:0012505">
    <property type="term" value="C:endomembrane system"/>
    <property type="evidence" value="ECO:0007669"/>
    <property type="project" value="UniProtKB-SubCell"/>
</dbReference>
<dbReference type="InterPro" id="IPR006043">
    <property type="entry name" value="NCS2"/>
</dbReference>
<comment type="subcellular location">
    <subcellularLocation>
        <location evidence="1">Endomembrane system</location>
        <topology evidence="1">Multi-pass membrane protein</topology>
    </subcellularLocation>
</comment>
<evidence type="ECO:0000256" key="2">
    <source>
        <dbReference type="ARBA" id="ARBA00005697"/>
    </source>
</evidence>